<dbReference type="STRING" id="158190.SpiGrapes_2511"/>
<protein>
    <submittedName>
        <fullName evidence="2">VanZ like family protein</fullName>
    </submittedName>
</protein>
<dbReference type="EMBL" id="CP003155">
    <property type="protein sequence ID" value="AEV30272.1"/>
    <property type="molecule type" value="Genomic_DNA"/>
</dbReference>
<feature type="transmembrane region" description="Helical" evidence="1">
    <location>
        <begin position="129"/>
        <end position="151"/>
    </location>
</feature>
<reference evidence="2 3" key="1">
    <citation type="submission" date="2011-11" db="EMBL/GenBank/DDBJ databases">
        <title>Complete sequence of Spirochaeta sp. grapes.</title>
        <authorList>
            <consortium name="US DOE Joint Genome Institute"/>
            <person name="Lucas S."/>
            <person name="Han J."/>
            <person name="Lapidus A."/>
            <person name="Cheng J.-F."/>
            <person name="Goodwin L."/>
            <person name="Pitluck S."/>
            <person name="Peters L."/>
            <person name="Ovchinnikova G."/>
            <person name="Munk A.C."/>
            <person name="Detter J.C."/>
            <person name="Han C."/>
            <person name="Tapia R."/>
            <person name="Land M."/>
            <person name="Hauser L."/>
            <person name="Kyrpides N."/>
            <person name="Ivanova N."/>
            <person name="Pagani I."/>
            <person name="Ritalahtilisa K."/>
            <person name="Loeffler F."/>
            <person name="Woyke T."/>
        </authorList>
    </citation>
    <scope>NUCLEOTIDE SEQUENCE [LARGE SCALE GENOMIC DNA]</scope>
    <source>
        <strain evidence="3">ATCC BAA-1885 / DSM 22778 / Grapes</strain>
    </source>
</reference>
<organism evidence="2 3">
    <name type="scientific">Sphaerochaeta pleomorpha (strain ATCC BAA-1885 / DSM 22778 / Grapes)</name>
    <dbReference type="NCBI Taxonomy" id="158190"/>
    <lineage>
        <taxon>Bacteria</taxon>
        <taxon>Pseudomonadati</taxon>
        <taxon>Spirochaetota</taxon>
        <taxon>Spirochaetia</taxon>
        <taxon>Spirochaetales</taxon>
        <taxon>Sphaerochaetaceae</taxon>
        <taxon>Sphaerochaeta</taxon>
    </lineage>
</organism>
<proteinExistence type="predicted"/>
<evidence type="ECO:0000313" key="2">
    <source>
        <dbReference type="EMBL" id="AEV30272.1"/>
    </source>
</evidence>
<dbReference type="RefSeq" id="WP_014271112.1">
    <property type="nucleotide sequence ID" value="NC_016633.1"/>
</dbReference>
<dbReference type="KEGG" id="sgp:SpiGrapes_2511"/>
<dbReference type="OrthoDB" id="370635at2"/>
<dbReference type="HOGENOM" id="CLU_1577518_0_0_12"/>
<sequence>MKKRLPLQSIIRIVGIVSTLLTVLAIFYFSLIPTQAYPRFSWIPFADKGDHMLAYTALGFSLFLATLQIPGSGKPRRDQNAHSTLHLTSWSGRSILISLIVGALLGSFVEVIQPFFGRSREWLDFFADVMGLVVGVAIALMILKVVGGFFVTRPWLYDPNWEAEVHDSF</sequence>
<feature type="transmembrane region" description="Helical" evidence="1">
    <location>
        <begin position="52"/>
        <end position="69"/>
    </location>
</feature>
<feature type="transmembrane region" description="Helical" evidence="1">
    <location>
        <begin position="90"/>
        <end position="109"/>
    </location>
</feature>
<keyword evidence="1" id="KW-1133">Transmembrane helix</keyword>
<dbReference type="AlphaFoldDB" id="G8QU25"/>
<keyword evidence="1" id="KW-0472">Membrane</keyword>
<dbReference type="Proteomes" id="UP000005632">
    <property type="component" value="Chromosome"/>
</dbReference>
<evidence type="ECO:0000256" key="1">
    <source>
        <dbReference type="SAM" id="Phobius"/>
    </source>
</evidence>
<evidence type="ECO:0000313" key="3">
    <source>
        <dbReference type="Proteomes" id="UP000005632"/>
    </source>
</evidence>
<keyword evidence="1" id="KW-0812">Transmembrane</keyword>
<keyword evidence="3" id="KW-1185">Reference proteome</keyword>
<accession>G8QU25</accession>
<feature type="transmembrane region" description="Helical" evidence="1">
    <location>
        <begin position="12"/>
        <end position="32"/>
    </location>
</feature>
<dbReference type="eggNOG" id="COG5652">
    <property type="taxonomic scope" value="Bacteria"/>
</dbReference>
<name>G8QU25_SPHPG</name>
<gene>
    <name evidence="2" type="ordered locus">SpiGrapes_2511</name>
</gene>